<comment type="caution">
    <text evidence="2">The sequence shown here is derived from an EMBL/GenBank/DDBJ whole genome shotgun (WGS) entry which is preliminary data.</text>
</comment>
<comment type="similarity">
    <text evidence="1">Belongs to the peptidase C14B family.</text>
</comment>
<protein>
    <submittedName>
        <fullName evidence="2">Uncharacterized protein</fullName>
    </submittedName>
</protein>
<dbReference type="GO" id="GO:0004197">
    <property type="term" value="F:cysteine-type endopeptidase activity"/>
    <property type="evidence" value="ECO:0007669"/>
    <property type="project" value="TreeGrafter"/>
</dbReference>
<dbReference type="EMBL" id="JAQMWT010000524">
    <property type="protein sequence ID" value="KAJ8600263.1"/>
    <property type="molecule type" value="Genomic_DNA"/>
</dbReference>
<evidence type="ECO:0000256" key="1">
    <source>
        <dbReference type="ARBA" id="ARBA00009005"/>
    </source>
</evidence>
<accession>A0AAD7UAV9</accession>
<proteinExistence type="inferred from homology"/>
<dbReference type="GO" id="GO:0006508">
    <property type="term" value="P:proteolysis"/>
    <property type="evidence" value="ECO:0007669"/>
    <property type="project" value="TreeGrafter"/>
</dbReference>
<sequence>MSSRGATKAASSSVVVAESCEVGGTRASSSMARGSKAVVIGDTGILRALKGFKDVVALVESSDPNREGPTKNNILRALDWLAESEPGDSLFFYFKGDAEVVEDDDSDYEDMAVNAAILPSDHWRSGNLMDASLRRHLVEPLKEGVRLTAVFDVRSKKKGVECLLGLPFTLDLFKGHWVRGENPMYVKSDVLAVRGDGITEDFVRLCRRDRSLIGFARDLGATLTSTQALSDLTQPFELRPRYPNPNFNAQLGLVVTKKRRKANRSTQLEGAAYGALLSTRRGVSSRPK</sequence>
<dbReference type="Gene3D" id="3.40.50.12660">
    <property type="match status" value="1"/>
</dbReference>
<evidence type="ECO:0000313" key="3">
    <source>
        <dbReference type="Proteomes" id="UP001230188"/>
    </source>
</evidence>
<dbReference type="PANTHER" id="PTHR48104:SF30">
    <property type="entry name" value="METACASPASE-1"/>
    <property type="match status" value="1"/>
</dbReference>
<dbReference type="InterPro" id="IPR050452">
    <property type="entry name" value="Metacaspase"/>
</dbReference>
<dbReference type="GO" id="GO:0005737">
    <property type="term" value="C:cytoplasm"/>
    <property type="evidence" value="ECO:0007669"/>
    <property type="project" value="TreeGrafter"/>
</dbReference>
<dbReference type="AlphaFoldDB" id="A0AAD7UAV9"/>
<dbReference type="PANTHER" id="PTHR48104">
    <property type="entry name" value="METACASPASE-4"/>
    <property type="match status" value="1"/>
</dbReference>
<reference evidence="2" key="1">
    <citation type="submission" date="2023-01" db="EMBL/GenBank/DDBJ databases">
        <title>Metagenome sequencing of chrysophaentin producing Chrysophaeum taylorii.</title>
        <authorList>
            <person name="Davison J."/>
            <person name="Bewley C."/>
        </authorList>
    </citation>
    <scope>NUCLEOTIDE SEQUENCE</scope>
    <source>
        <strain evidence="2">NIES-1699</strain>
    </source>
</reference>
<evidence type="ECO:0000313" key="2">
    <source>
        <dbReference type="EMBL" id="KAJ8600263.1"/>
    </source>
</evidence>
<keyword evidence="3" id="KW-1185">Reference proteome</keyword>
<gene>
    <name evidence="2" type="ORF">CTAYLR_000615</name>
</gene>
<name>A0AAD7UAV9_9STRA</name>
<organism evidence="2 3">
    <name type="scientific">Chrysophaeum taylorii</name>
    <dbReference type="NCBI Taxonomy" id="2483200"/>
    <lineage>
        <taxon>Eukaryota</taxon>
        <taxon>Sar</taxon>
        <taxon>Stramenopiles</taxon>
        <taxon>Ochrophyta</taxon>
        <taxon>Pelagophyceae</taxon>
        <taxon>Pelagomonadales</taxon>
        <taxon>Pelagomonadaceae</taxon>
        <taxon>Chrysophaeum</taxon>
    </lineage>
</organism>
<dbReference type="Proteomes" id="UP001230188">
    <property type="component" value="Unassembled WGS sequence"/>
</dbReference>